<gene>
    <name evidence="1" type="ORF">AWN90_03850</name>
</gene>
<protein>
    <submittedName>
        <fullName evidence="1">Uncharacterized protein</fullName>
    </submittedName>
</protein>
<dbReference type="Proteomes" id="UP000076512">
    <property type="component" value="Unassembled WGS sequence"/>
</dbReference>
<sequence>MFAGIAGGVPRAWIAHVLERGHRGVEWRSDLYLKDPEPVDRAALLDALGRDIGRIHEVVGVVAGHSAGAPTVNARTVSLVQRRVRVMWDRAVTLTHLLAVAAEEAVHLWGTNRRWAAEAADTVSRMPPGAVAERLHGWVALDPDMKRIGLQATALRAAGLTPHAARHVPPTPTQMVGEVKAALADRNSAAEHAAQAAPGWAIEHAVAVAGLGEPASSATEITASASASTVGVATPVFSVEADANSGAGL</sequence>
<dbReference type="AlphaFoldDB" id="A0A164JI31"/>
<reference evidence="1 2" key="1">
    <citation type="submission" date="2016-04" db="EMBL/GenBank/DDBJ databases">
        <authorList>
            <person name="Evans L.H."/>
            <person name="Alamgir A."/>
            <person name="Owens N."/>
            <person name="Weber N.D."/>
            <person name="Virtaneva K."/>
            <person name="Barbian K."/>
            <person name="Babar A."/>
            <person name="Rosenke K."/>
        </authorList>
    </citation>
    <scope>NUCLEOTIDE SEQUENCE [LARGE SCALE GENOMIC DNA]</scope>
    <source>
        <strain evidence="1 2">IFM 0406</strain>
    </source>
</reference>
<keyword evidence="2" id="KW-1185">Reference proteome</keyword>
<dbReference type="EMBL" id="LWGR01000015">
    <property type="protein sequence ID" value="KZM70423.1"/>
    <property type="molecule type" value="Genomic_DNA"/>
</dbReference>
<comment type="caution">
    <text evidence="1">The sequence shown here is derived from an EMBL/GenBank/DDBJ whole genome shotgun (WGS) entry which is preliminary data.</text>
</comment>
<dbReference type="STRING" id="455432.AWN90_03850"/>
<evidence type="ECO:0000313" key="2">
    <source>
        <dbReference type="Proteomes" id="UP000076512"/>
    </source>
</evidence>
<name>A0A164JI31_9NOCA</name>
<accession>A0A164JI31</accession>
<proteinExistence type="predicted"/>
<evidence type="ECO:0000313" key="1">
    <source>
        <dbReference type="EMBL" id="KZM70423.1"/>
    </source>
</evidence>
<organism evidence="1 2">
    <name type="scientific">Nocardia terpenica</name>
    <dbReference type="NCBI Taxonomy" id="455432"/>
    <lineage>
        <taxon>Bacteria</taxon>
        <taxon>Bacillati</taxon>
        <taxon>Actinomycetota</taxon>
        <taxon>Actinomycetes</taxon>
        <taxon>Mycobacteriales</taxon>
        <taxon>Nocardiaceae</taxon>
        <taxon>Nocardia</taxon>
    </lineage>
</organism>